<dbReference type="PROSITE" id="PS50928">
    <property type="entry name" value="ABC_TM1"/>
    <property type="match status" value="1"/>
</dbReference>
<dbReference type="InterPro" id="IPR035906">
    <property type="entry name" value="MetI-like_sf"/>
</dbReference>
<evidence type="ECO:0000313" key="10">
    <source>
        <dbReference type="Proteomes" id="UP000183410"/>
    </source>
</evidence>
<keyword evidence="2 7" id="KW-0813">Transport</keyword>
<evidence type="ECO:0000256" key="2">
    <source>
        <dbReference type="ARBA" id="ARBA00022448"/>
    </source>
</evidence>
<keyword evidence="5 7" id="KW-1133">Transmembrane helix</keyword>
<proteinExistence type="inferred from homology"/>
<feature type="transmembrane region" description="Helical" evidence="7">
    <location>
        <begin position="57"/>
        <end position="73"/>
    </location>
</feature>
<dbReference type="SUPFAM" id="SSF161098">
    <property type="entry name" value="MetI-like"/>
    <property type="match status" value="1"/>
</dbReference>
<evidence type="ECO:0000256" key="3">
    <source>
        <dbReference type="ARBA" id="ARBA00022475"/>
    </source>
</evidence>
<gene>
    <name evidence="9" type="ORF">SAMN04487969_101955</name>
</gene>
<reference evidence="10" key="1">
    <citation type="submission" date="2016-10" db="EMBL/GenBank/DDBJ databases">
        <authorList>
            <person name="Varghese N."/>
            <person name="Submissions S."/>
        </authorList>
    </citation>
    <scope>NUCLEOTIDE SEQUENCE [LARGE SCALE GENOMIC DNA]</scope>
    <source>
        <strain evidence="10">CGMCC 1.10223</strain>
    </source>
</reference>
<keyword evidence="6 7" id="KW-0472">Membrane</keyword>
<keyword evidence="10" id="KW-1185">Reference proteome</keyword>
<evidence type="ECO:0000256" key="5">
    <source>
        <dbReference type="ARBA" id="ARBA00022989"/>
    </source>
</evidence>
<dbReference type="EMBL" id="FONN01000001">
    <property type="protein sequence ID" value="SFE25975.1"/>
    <property type="molecule type" value="Genomic_DNA"/>
</dbReference>
<keyword evidence="3" id="KW-1003">Cell membrane</keyword>
<feature type="transmembrane region" description="Helical" evidence="7">
    <location>
        <begin position="201"/>
        <end position="221"/>
    </location>
</feature>
<keyword evidence="4 7" id="KW-0812">Transmembrane</keyword>
<feature type="transmembrane region" description="Helical" evidence="7">
    <location>
        <begin position="18"/>
        <end position="37"/>
    </location>
</feature>
<dbReference type="Gene3D" id="1.10.3720.10">
    <property type="entry name" value="MetI-like"/>
    <property type="match status" value="1"/>
</dbReference>
<dbReference type="InterPro" id="IPR000515">
    <property type="entry name" value="MetI-like"/>
</dbReference>
<dbReference type="FunFam" id="1.10.3720.10:FF:000003">
    <property type="entry name" value="Aliphatic sulfonate ABC transporter permease"/>
    <property type="match status" value="1"/>
</dbReference>
<feature type="transmembrane region" description="Helical" evidence="7">
    <location>
        <begin position="80"/>
        <end position="100"/>
    </location>
</feature>
<comment type="subcellular location">
    <subcellularLocation>
        <location evidence="1 7">Cell membrane</location>
        <topology evidence="1 7">Multi-pass membrane protein</topology>
    </subcellularLocation>
</comment>
<name>A0A1I1Z2E1_9BACL</name>
<protein>
    <submittedName>
        <fullName evidence="9">NitT/TauT family transport system permease protein</fullName>
    </submittedName>
</protein>
<evidence type="ECO:0000256" key="1">
    <source>
        <dbReference type="ARBA" id="ARBA00004651"/>
    </source>
</evidence>
<dbReference type="AlphaFoldDB" id="A0A1I1Z2E1"/>
<organism evidence="9 10">
    <name type="scientific">Paenibacillus algorifonticola</name>
    <dbReference type="NCBI Taxonomy" id="684063"/>
    <lineage>
        <taxon>Bacteria</taxon>
        <taxon>Bacillati</taxon>
        <taxon>Bacillota</taxon>
        <taxon>Bacilli</taxon>
        <taxon>Bacillales</taxon>
        <taxon>Paenibacillaceae</taxon>
        <taxon>Paenibacillus</taxon>
    </lineage>
</organism>
<dbReference type="CDD" id="cd06261">
    <property type="entry name" value="TM_PBP2"/>
    <property type="match status" value="1"/>
</dbReference>
<evidence type="ECO:0000256" key="7">
    <source>
        <dbReference type="RuleBase" id="RU363032"/>
    </source>
</evidence>
<sequence>METLSNLFKIRGEMSRKAYLATVVGTFAAVFVLWSLLSYSQLVDPTFLPSPGTVGKTFWHSVLSADFWGYVGISSYRVLMGYLFTCLLAIPLGILAGTFKFAEAVLVPLTEFIRYMPATAFIPLIIVWIGLGEPAKIMVIFVGCFFQMLLMVADNARAVSNDLLQASYTLGAGKLQVLRKVLLPALLPELMNTMRLIMGWAWSYLIAAELFAASSGLGFMIIRAQRYLQTDMIFMGILVIGMLGLIIDRLFALLNKKLFPWAEGGR</sequence>
<dbReference type="OrthoDB" id="9804353at2"/>
<feature type="transmembrane region" description="Helical" evidence="7">
    <location>
        <begin position="233"/>
        <end position="254"/>
    </location>
</feature>
<evidence type="ECO:0000256" key="4">
    <source>
        <dbReference type="ARBA" id="ARBA00022692"/>
    </source>
</evidence>
<dbReference type="GO" id="GO:0042918">
    <property type="term" value="P:alkanesulfonate transmembrane transport"/>
    <property type="evidence" value="ECO:0007669"/>
    <property type="project" value="UniProtKB-ARBA"/>
</dbReference>
<dbReference type="RefSeq" id="WP_046231034.1">
    <property type="nucleotide sequence ID" value="NZ_FONN01000001.1"/>
</dbReference>
<dbReference type="GO" id="GO:0005886">
    <property type="term" value="C:plasma membrane"/>
    <property type="evidence" value="ECO:0007669"/>
    <property type="project" value="UniProtKB-SubCell"/>
</dbReference>
<feature type="domain" description="ABC transmembrane type-1" evidence="8">
    <location>
        <begin position="71"/>
        <end position="251"/>
    </location>
</feature>
<evidence type="ECO:0000259" key="8">
    <source>
        <dbReference type="PROSITE" id="PS50928"/>
    </source>
</evidence>
<evidence type="ECO:0000313" key="9">
    <source>
        <dbReference type="EMBL" id="SFE25975.1"/>
    </source>
</evidence>
<dbReference type="Proteomes" id="UP000183410">
    <property type="component" value="Unassembled WGS sequence"/>
</dbReference>
<dbReference type="PANTHER" id="PTHR30151:SF0">
    <property type="entry name" value="ABC TRANSPORTER PERMEASE PROTEIN MJ0413-RELATED"/>
    <property type="match status" value="1"/>
</dbReference>
<evidence type="ECO:0000256" key="6">
    <source>
        <dbReference type="ARBA" id="ARBA00023136"/>
    </source>
</evidence>
<dbReference type="Pfam" id="PF00528">
    <property type="entry name" value="BPD_transp_1"/>
    <property type="match status" value="1"/>
</dbReference>
<dbReference type="PANTHER" id="PTHR30151">
    <property type="entry name" value="ALKANE SULFONATE ABC TRANSPORTER-RELATED, MEMBRANE SUBUNIT"/>
    <property type="match status" value="1"/>
</dbReference>
<comment type="similarity">
    <text evidence="7">Belongs to the binding-protein-dependent transport system permease family.</text>
</comment>
<accession>A0A1I1Z2E1</accession>